<sequence>MLARTELRCRVRDVRGSARKLLSVAFMALAFGVFFPLVLWSVGTGFGRALASGSPPLGPAGVAFGAVSVLGLYVGGASGFNQEAAGTVGPLVRTSISPTAMSLGRLGSESIQATAIGVPTAVALLLEVAVGAGGPVTPALLAVASLPVFLAAFAVGRLLGDAVRHASEVLRVSLWTKALVFLAVTVVGYVGSYRFVYAGLDESGGLAGVFPPAFLPGEPLQAYAGVAFAPLGADPRPLGGLVAVLLLATVPLGFAAAVRWETHLLLRESPSDEEQTSGSRGVPWPFTATPSARVAWRYLLRTRRDPRMLAHLGPLLFGMLGMGASVFRNPGSLLTFGPPAATIAGATVAGAAYCMNPLGDDRDQLPLLLTSTRSVAVVLRGRVLAGLVLGLLLAVGVGTPLSIASTSVVSTLALAGFAVVLSLAGAGTALGIGAVLPRFERREYMSVERAHPSTIALICYLFGGLFVGGIGVFLVAWSVDAHSPLLPAIAWTLYLAVLALFGGGGYVAAVRKFDRLTLDET</sequence>
<evidence type="ECO:0000256" key="1">
    <source>
        <dbReference type="SAM" id="Phobius"/>
    </source>
</evidence>
<protein>
    <recommendedName>
        <fullName evidence="4">ABC-2 type transport system permease protein</fullName>
    </recommendedName>
</protein>
<feature type="transmembrane region" description="Helical" evidence="1">
    <location>
        <begin position="383"/>
        <end position="403"/>
    </location>
</feature>
<feature type="transmembrane region" description="Helical" evidence="1">
    <location>
        <begin position="485"/>
        <end position="509"/>
    </location>
</feature>
<feature type="transmembrane region" description="Helical" evidence="1">
    <location>
        <begin position="111"/>
        <end position="133"/>
    </location>
</feature>
<keyword evidence="3" id="KW-1185">Reference proteome</keyword>
<organism evidence="2 3">
    <name type="scientific">Halomicrobium zhouii</name>
    <dbReference type="NCBI Taxonomy" id="767519"/>
    <lineage>
        <taxon>Archaea</taxon>
        <taxon>Methanobacteriati</taxon>
        <taxon>Methanobacteriota</taxon>
        <taxon>Stenosarchaea group</taxon>
        <taxon>Halobacteria</taxon>
        <taxon>Halobacteriales</taxon>
        <taxon>Haloarculaceae</taxon>
        <taxon>Halomicrobium</taxon>
    </lineage>
</organism>
<keyword evidence="1" id="KW-0472">Membrane</keyword>
<keyword evidence="1" id="KW-1133">Transmembrane helix</keyword>
<feature type="transmembrane region" description="Helical" evidence="1">
    <location>
        <begin position="333"/>
        <end position="355"/>
    </location>
</feature>
<feature type="transmembrane region" description="Helical" evidence="1">
    <location>
        <begin position="172"/>
        <end position="191"/>
    </location>
</feature>
<name>A0A1I6M9G6_9EURY</name>
<feature type="transmembrane region" description="Helical" evidence="1">
    <location>
        <begin position="409"/>
        <end position="436"/>
    </location>
</feature>
<feature type="transmembrane region" description="Helical" evidence="1">
    <location>
        <begin position="457"/>
        <end position="479"/>
    </location>
</feature>
<feature type="transmembrane region" description="Helical" evidence="1">
    <location>
        <begin position="139"/>
        <end position="160"/>
    </location>
</feature>
<evidence type="ECO:0008006" key="4">
    <source>
        <dbReference type="Google" id="ProtNLM"/>
    </source>
</evidence>
<feature type="transmembrane region" description="Helical" evidence="1">
    <location>
        <begin position="238"/>
        <end position="258"/>
    </location>
</feature>
<keyword evidence="1" id="KW-0812">Transmembrane</keyword>
<feature type="transmembrane region" description="Helical" evidence="1">
    <location>
        <begin position="308"/>
        <end position="327"/>
    </location>
</feature>
<feature type="transmembrane region" description="Helical" evidence="1">
    <location>
        <begin position="21"/>
        <end position="42"/>
    </location>
</feature>
<evidence type="ECO:0000313" key="2">
    <source>
        <dbReference type="EMBL" id="SFS12172.1"/>
    </source>
</evidence>
<dbReference type="Proteomes" id="UP000199062">
    <property type="component" value="Unassembled WGS sequence"/>
</dbReference>
<feature type="transmembrane region" description="Helical" evidence="1">
    <location>
        <begin position="57"/>
        <end position="75"/>
    </location>
</feature>
<dbReference type="EMBL" id="FOZK01000005">
    <property type="protein sequence ID" value="SFS12172.1"/>
    <property type="molecule type" value="Genomic_DNA"/>
</dbReference>
<evidence type="ECO:0000313" key="3">
    <source>
        <dbReference type="Proteomes" id="UP000199062"/>
    </source>
</evidence>
<accession>A0A1I6M9G6</accession>
<reference evidence="2 3" key="1">
    <citation type="submission" date="2016-10" db="EMBL/GenBank/DDBJ databases">
        <authorList>
            <person name="de Groot N.N."/>
        </authorList>
    </citation>
    <scope>NUCLEOTIDE SEQUENCE [LARGE SCALE GENOMIC DNA]</scope>
    <source>
        <strain evidence="2 3">CGMCC 1.10457</strain>
    </source>
</reference>
<gene>
    <name evidence="2" type="ORF">SAMN05216559_4030</name>
</gene>
<dbReference type="AlphaFoldDB" id="A0A1I6M9G6"/>
<proteinExistence type="predicted"/>
<dbReference type="STRING" id="767519.SAMN05216559_4030"/>